<keyword evidence="2" id="KW-0125">Carotenoid biosynthesis</keyword>
<evidence type="ECO:0000313" key="6">
    <source>
        <dbReference type="Proteomes" id="UP000501568"/>
    </source>
</evidence>
<keyword evidence="4" id="KW-0812">Transmembrane</keyword>
<dbReference type="InterPro" id="IPR045019">
    <property type="entry name" value="BETA-OHASE-like"/>
</dbReference>
<keyword evidence="4" id="KW-0472">Membrane</keyword>
<dbReference type="GO" id="GO:0016119">
    <property type="term" value="P:carotene metabolic process"/>
    <property type="evidence" value="ECO:0007669"/>
    <property type="project" value="TreeGrafter"/>
</dbReference>
<dbReference type="EMBL" id="CP049109">
    <property type="protein sequence ID" value="QIG78498.1"/>
    <property type="molecule type" value="Genomic_DNA"/>
</dbReference>
<comment type="similarity">
    <text evidence="1">Belongs to the sterol desaturase family.</text>
</comment>
<proteinExistence type="inferred from homology"/>
<evidence type="ECO:0000256" key="3">
    <source>
        <dbReference type="ARBA" id="ARBA00023002"/>
    </source>
</evidence>
<gene>
    <name evidence="5" type="ORF">G5C33_00940</name>
</gene>
<dbReference type="PANTHER" id="PTHR31899">
    <property type="entry name" value="BETA-CAROTENE 3-HYDROXYLASE 1, CHLOROPLASTIC"/>
    <property type="match status" value="1"/>
</dbReference>
<protein>
    <submittedName>
        <fullName evidence="5">Beta-carotene hydroxylase</fullName>
    </submittedName>
</protein>
<organism evidence="5 6">
    <name type="scientific">Stakelama tenebrarum</name>
    <dbReference type="NCBI Taxonomy" id="2711215"/>
    <lineage>
        <taxon>Bacteria</taxon>
        <taxon>Pseudomonadati</taxon>
        <taxon>Pseudomonadota</taxon>
        <taxon>Alphaproteobacteria</taxon>
        <taxon>Sphingomonadales</taxon>
        <taxon>Sphingomonadaceae</taxon>
        <taxon>Stakelama</taxon>
    </lineage>
</organism>
<feature type="transmembrane region" description="Helical" evidence="4">
    <location>
        <begin position="6"/>
        <end position="24"/>
    </location>
</feature>
<accession>A0A6G6Y1A2</accession>
<dbReference type="AlphaFoldDB" id="A0A6G6Y1A2"/>
<feature type="transmembrane region" description="Helical" evidence="4">
    <location>
        <begin position="78"/>
        <end position="95"/>
    </location>
</feature>
<evidence type="ECO:0000256" key="1">
    <source>
        <dbReference type="ARBA" id="ARBA00009324"/>
    </source>
</evidence>
<dbReference type="Proteomes" id="UP000501568">
    <property type="component" value="Chromosome"/>
</dbReference>
<keyword evidence="4" id="KW-1133">Transmembrane helix</keyword>
<reference evidence="5 6" key="1">
    <citation type="submission" date="2020-02" db="EMBL/GenBank/DDBJ databases">
        <authorList>
            <person name="Zheng R.K."/>
            <person name="Sun C.M."/>
        </authorList>
    </citation>
    <scope>NUCLEOTIDE SEQUENCE [LARGE SCALE GENOMIC DNA]</scope>
    <source>
        <strain evidence="6">zrk23</strain>
    </source>
</reference>
<dbReference type="KEGG" id="spzr:G5C33_00940"/>
<evidence type="ECO:0000313" key="5">
    <source>
        <dbReference type="EMBL" id="QIG78498.1"/>
    </source>
</evidence>
<dbReference type="GO" id="GO:0016123">
    <property type="term" value="P:xanthophyll biosynthetic process"/>
    <property type="evidence" value="ECO:0007669"/>
    <property type="project" value="TreeGrafter"/>
</dbReference>
<evidence type="ECO:0000256" key="4">
    <source>
        <dbReference type="SAM" id="Phobius"/>
    </source>
</evidence>
<dbReference type="GO" id="GO:0010291">
    <property type="term" value="F:beta-carotene 3-hydroxylase activity"/>
    <property type="evidence" value="ECO:0007669"/>
    <property type="project" value="TreeGrafter"/>
</dbReference>
<keyword evidence="6" id="KW-1185">Reference proteome</keyword>
<sequence>MSLAFHILLFFATVIFMEGFAYVAHRWVMHGPGWFLHESHHRPRTGAFEWNDLYAAIFAVPSFVLLLGGVQLGWWPGFAWIGAGIAAYGAIYFGFHDVIVHRRVGHRYVPRSRYMKRIIQAHRLHHVVEAKHGTVSFGFLWAPRPEVLKAQLARRGKAGIRAAKG</sequence>
<name>A0A6G6Y1A2_9SPHN</name>
<dbReference type="RefSeq" id="WP_165325496.1">
    <property type="nucleotide sequence ID" value="NZ_CP049109.1"/>
</dbReference>
<keyword evidence="3" id="KW-0560">Oxidoreductase</keyword>
<evidence type="ECO:0000256" key="2">
    <source>
        <dbReference type="ARBA" id="ARBA00022746"/>
    </source>
</evidence>
<dbReference type="PANTHER" id="PTHR31899:SF9">
    <property type="entry name" value="BETA-CAROTENE 3-HYDROXYLASE 1, CHLOROPLASTIC"/>
    <property type="match status" value="1"/>
</dbReference>